<accession>A0ABZ3E864</accession>
<organism evidence="1 2">
    <name type="scientific">Marinobacter alkaliphilus</name>
    <dbReference type="NCBI Taxonomy" id="254719"/>
    <lineage>
        <taxon>Bacteria</taxon>
        <taxon>Pseudomonadati</taxon>
        <taxon>Pseudomonadota</taxon>
        <taxon>Gammaproteobacteria</taxon>
        <taxon>Pseudomonadales</taxon>
        <taxon>Marinobacteraceae</taxon>
        <taxon>Marinobacter</taxon>
    </lineage>
</organism>
<dbReference type="EMBL" id="CP152380">
    <property type="protein sequence ID" value="XAF55915.1"/>
    <property type="molecule type" value="Genomic_DNA"/>
</dbReference>
<sequence>MRSYVWKQWGRRGYRELRKRGVSVRLAWNTAKSAHGPWRLSHSPALREALPAQLFRSYGLPELAVR</sequence>
<name>A0ABZ3E864_9GAMM</name>
<evidence type="ECO:0000313" key="2">
    <source>
        <dbReference type="Proteomes" id="UP001445268"/>
    </source>
</evidence>
<gene>
    <name evidence="1" type="ORF">AAGT77_11085</name>
</gene>
<reference evidence="1 2" key="1">
    <citation type="submission" date="2024-04" db="EMBL/GenBank/DDBJ databases">
        <title>Marinobacter sp. SBY-1.</title>
        <authorList>
            <person name="Pan C."/>
        </authorList>
    </citation>
    <scope>NUCLEOTIDE SEQUENCE [LARGE SCALE GENOMIC DNA]</scope>
    <source>
        <strain evidence="1 2">SBY-1</strain>
    </source>
</reference>
<evidence type="ECO:0008006" key="3">
    <source>
        <dbReference type="Google" id="ProtNLM"/>
    </source>
</evidence>
<dbReference type="Proteomes" id="UP001445268">
    <property type="component" value="Chromosome"/>
</dbReference>
<dbReference type="RefSeq" id="WP_342632569.1">
    <property type="nucleotide sequence ID" value="NZ_CP152380.1"/>
</dbReference>
<evidence type="ECO:0000313" key="1">
    <source>
        <dbReference type="EMBL" id="XAF55915.1"/>
    </source>
</evidence>
<protein>
    <recommendedName>
        <fullName evidence="3">Group II intron maturase-specific domain-containing protein</fullName>
    </recommendedName>
</protein>
<proteinExistence type="predicted"/>
<keyword evidence="2" id="KW-1185">Reference proteome</keyword>